<evidence type="ECO:0000256" key="10">
    <source>
        <dbReference type="ARBA" id="ARBA00022695"/>
    </source>
</evidence>
<dbReference type="PANTHER" id="PTHR46390">
    <property type="entry name" value="MANNOSE-1-PHOSPHATE GUANYLYLTRANSFERASE"/>
    <property type="match status" value="1"/>
</dbReference>
<evidence type="ECO:0000256" key="16">
    <source>
        <dbReference type="ARBA" id="ARBA00023285"/>
    </source>
</evidence>
<dbReference type="Proteomes" id="UP000375525">
    <property type="component" value="Unassembled WGS sequence"/>
</dbReference>
<dbReference type="EC" id="2.7.7.13" evidence="8"/>
<evidence type="ECO:0000313" key="25">
    <source>
        <dbReference type="Proteomes" id="UP000375525"/>
    </source>
</evidence>
<dbReference type="GO" id="GO:0004475">
    <property type="term" value="F:mannose-1-phosphate guanylyltransferase (GTP) activity"/>
    <property type="evidence" value="ECO:0007669"/>
    <property type="project" value="UniProtKB-EC"/>
</dbReference>
<keyword evidence="15" id="KW-0511">Multifunctional enzyme</keyword>
<dbReference type="GO" id="GO:0009298">
    <property type="term" value="P:GDP-mannose biosynthetic process"/>
    <property type="evidence" value="ECO:0007669"/>
    <property type="project" value="UniProtKB-UniPathway"/>
</dbReference>
<dbReference type="InterPro" id="IPR014710">
    <property type="entry name" value="RmlC-like_jellyroll"/>
</dbReference>
<dbReference type="UniPathway" id="UPA00126">
    <property type="reaction ID" value="UER00930"/>
</dbReference>
<evidence type="ECO:0000259" key="21">
    <source>
        <dbReference type="Pfam" id="PF00483"/>
    </source>
</evidence>
<evidence type="ECO:0000256" key="2">
    <source>
        <dbReference type="ARBA" id="ARBA00001941"/>
    </source>
</evidence>
<evidence type="ECO:0000256" key="18">
    <source>
        <dbReference type="ARBA" id="ARBA00057590"/>
    </source>
</evidence>
<dbReference type="CDD" id="cd02509">
    <property type="entry name" value="GDP-M1P_Guanylyltransferase"/>
    <property type="match status" value="1"/>
</dbReference>
<evidence type="ECO:0000259" key="22">
    <source>
        <dbReference type="Pfam" id="PF01050"/>
    </source>
</evidence>
<evidence type="ECO:0000256" key="7">
    <source>
        <dbReference type="ARBA" id="ARBA00011956"/>
    </source>
</evidence>
<evidence type="ECO:0000256" key="11">
    <source>
        <dbReference type="ARBA" id="ARBA00022741"/>
    </source>
</evidence>
<comment type="similarity">
    <text evidence="5 20">Belongs to the mannose-6-phosphate isomerase type 2 family.</text>
</comment>
<evidence type="ECO:0000256" key="13">
    <source>
        <dbReference type="ARBA" id="ARBA00023134"/>
    </source>
</evidence>
<comment type="pathway">
    <text evidence="3">Nucleotide-sugar biosynthesis; GDP-alpha-D-mannose biosynthesis; alpha-D-mannose 1-phosphate from D-fructose 6-phosphate: step 1/2.</text>
</comment>
<evidence type="ECO:0000256" key="12">
    <source>
        <dbReference type="ARBA" id="ARBA00022841"/>
    </source>
</evidence>
<evidence type="ECO:0000256" key="19">
    <source>
        <dbReference type="ARBA" id="ARBA00067387"/>
    </source>
</evidence>
<evidence type="ECO:0000256" key="3">
    <source>
        <dbReference type="ARBA" id="ARBA00004666"/>
    </source>
</evidence>
<evidence type="ECO:0000313" key="24">
    <source>
        <dbReference type="EMBL" id="VVP19576.1"/>
    </source>
</evidence>
<dbReference type="Pfam" id="PF01050">
    <property type="entry name" value="MannoseP_isomer"/>
    <property type="match status" value="1"/>
</dbReference>
<accession>A0A5E7M1I7</accession>
<name>A0A5E7M1I7_PSEFL</name>
<evidence type="ECO:0000256" key="9">
    <source>
        <dbReference type="ARBA" id="ARBA00022679"/>
    </source>
</evidence>
<reference evidence="24 25" key="1">
    <citation type="submission" date="2019-09" db="EMBL/GenBank/DDBJ databases">
        <authorList>
            <person name="Chandra G."/>
            <person name="Truman W A."/>
        </authorList>
    </citation>
    <scope>NUCLEOTIDE SEQUENCE [LARGE SCALE GENOMIC DNA]</scope>
    <source>
        <strain evidence="24">PS880</strain>
    </source>
</reference>
<dbReference type="GO" id="GO:0004476">
    <property type="term" value="F:mannose-6-phosphate isomerase activity"/>
    <property type="evidence" value="ECO:0007669"/>
    <property type="project" value="UniProtKB-EC"/>
</dbReference>
<comment type="subunit">
    <text evidence="6">Monomer.</text>
</comment>
<dbReference type="Pfam" id="PF22640">
    <property type="entry name" value="ManC_GMP_beta-helix"/>
    <property type="match status" value="1"/>
</dbReference>
<feature type="domain" description="MannoseP isomerase/GMP-like beta-helix" evidence="23">
    <location>
        <begin position="304"/>
        <end position="358"/>
    </location>
</feature>
<evidence type="ECO:0000256" key="20">
    <source>
        <dbReference type="RuleBase" id="RU004190"/>
    </source>
</evidence>
<evidence type="ECO:0000256" key="15">
    <source>
        <dbReference type="ARBA" id="ARBA00023268"/>
    </source>
</evidence>
<keyword evidence="12" id="KW-0016">Alginate biosynthesis</keyword>
<dbReference type="InterPro" id="IPR029044">
    <property type="entry name" value="Nucleotide-diphossugar_trans"/>
</dbReference>
<dbReference type="Pfam" id="PF00483">
    <property type="entry name" value="NTP_transferase"/>
    <property type="match status" value="1"/>
</dbReference>
<keyword evidence="13" id="KW-0342">GTP-binding</keyword>
<dbReference type="SUPFAM" id="SSF53448">
    <property type="entry name" value="Nucleotide-diphospho-sugar transferases"/>
    <property type="match status" value="1"/>
</dbReference>
<protein>
    <recommendedName>
        <fullName evidence="19">Alginate biosynthesis protein AlgA</fullName>
        <ecNumber evidence="8">2.7.7.13</ecNumber>
        <ecNumber evidence="7">5.3.1.8</ecNumber>
    </recommendedName>
</protein>
<evidence type="ECO:0000256" key="6">
    <source>
        <dbReference type="ARBA" id="ARBA00011245"/>
    </source>
</evidence>
<dbReference type="EMBL" id="CABVIH010000018">
    <property type="protein sequence ID" value="VVP19576.1"/>
    <property type="molecule type" value="Genomic_DNA"/>
</dbReference>
<gene>
    <name evidence="24" type="primary">algA_2</name>
    <name evidence="24" type="ORF">PS880_03754</name>
</gene>
<dbReference type="GO" id="GO:0042121">
    <property type="term" value="P:alginic acid biosynthetic process"/>
    <property type="evidence" value="ECO:0007669"/>
    <property type="project" value="UniProtKB-KW"/>
</dbReference>
<evidence type="ECO:0000256" key="17">
    <source>
        <dbReference type="ARBA" id="ARBA00047343"/>
    </source>
</evidence>
<dbReference type="FunFam" id="3.90.550.10:FF:000046">
    <property type="entry name" value="Mannose-1-phosphate guanylyltransferase (GDP)"/>
    <property type="match status" value="1"/>
</dbReference>
<dbReference type="Gene3D" id="2.60.120.10">
    <property type="entry name" value="Jelly Rolls"/>
    <property type="match status" value="1"/>
</dbReference>
<dbReference type="GO" id="GO:0005525">
    <property type="term" value="F:GTP binding"/>
    <property type="evidence" value="ECO:0007669"/>
    <property type="project" value="UniProtKB-KW"/>
</dbReference>
<evidence type="ECO:0000256" key="5">
    <source>
        <dbReference type="ARBA" id="ARBA00006115"/>
    </source>
</evidence>
<comment type="pathway">
    <text evidence="4">Nucleotide-sugar biosynthesis; GDP-alpha-D-mannose biosynthesis; GDP-alpha-D-mannose from alpha-D-mannose 1-phosphate (GTP route): step 1/1.</text>
</comment>
<evidence type="ECO:0000256" key="14">
    <source>
        <dbReference type="ARBA" id="ARBA00023235"/>
    </source>
</evidence>
<dbReference type="InterPro" id="IPR049577">
    <property type="entry name" value="GMPP_N"/>
</dbReference>
<dbReference type="AlphaFoldDB" id="A0A5E7M1I7"/>
<dbReference type="InterPro" id="IPR054566">
    <property type="entry name" value="ManC/GMP-like_b-helix"/>
</dbReference>
<keyword evidence="16" id="KW-0170">Cobalt</keyword>
<dbReference type="InterPro" id="IPR006375">
    <property type="entry name" value="Man1P_GuaTrfase/Man6P_Isoase"/>
</dbReference>
<dbReference type="InterPro" id="IPR011051">
    <property type="entry name" value="RmlC_Cupin_sf"/>
</dbReference>
<keyword evidence="10" id="KW-0548">Nucleotidyltransferase</keyword>
<dbReference type="Gene3D" id="3.90.550.10">
    <property type="entry name" value="Spore Coat Polysaccharide Biosynthesis Protein SpsA, Chain A"/>
    <property type="match status" value="1"/>
</dbReference>
<proteinExistence type="inferred from homology"/>
<evidence type="ECO:0000259" key="23">
    <source>
        <dbReference type="Pfam" id="PF22640"/>
    </source>
</evidence>
<dbReference type="FunFam" id="2.60.120.10:FF:000032">
    <property type="entry name" value="Mannose-1-phosphate guanylyltransferase/mannose-6-phosphate isomerase"/>
    <property type="match status" value="1"/>
</dbReference>
<dbReference type="NCBIfam" id="TIGR01479">
    <property type="entry name" value="GMP_PMI"/>
    <property type="match status" value="1"/>
</dbReference>
<sequence>MMSELGGLIPCIISGGSGSRLWPVSRQNMPKPFMRMRDGQSLLQKTFGRASRLPAVTSILTVTNRELLFRTLDDYRSVNTARLSLDLLLEPFGRNTAAAIAVAALHVQEHLGETSQLLVMPADHLILDEEAFAAAVESARALAEQGFLVTFGIQPDKAETGFGYIEQGQALRQGFRVARFVEKPDLDTAQDYVDGGRHLWNAGMFCFRVDTLLQELALHAPEVLAAAKASLENGSTLDNKSCRQRELAADNFALAPDVSIDVALMERSERVAVVPCDIGWSDIGSWDALRQLTPNDESGNQVNGEAVLHDVHNCYIDSPKRVLGAVGIKNLIIVDTPDAILVADASRTQDVRYIVQELKRQNHSAFSLHRTVTRPWGMYTVLEESARYKIKRIVVKPQESLSLQMHHHRSEHWIVVSGAAMITNGDREVLLNSNESTYIPAGHRHRLSNPGIIDLVMIEVQSGEYLGEDDIVRFDDIYGRAPAQVIP</sequence>
<dbReference type="InterPro" id="IPR005835">
    <property type="entry name" value="NTP_transferase_dom"/>
</dbReference>
<organism evidence="24 25">
    <name type="scientific">Pseudomonas fluorescens</name>
    <dbReference type="NCBI Taxonomy" id="294"/>
    <lineage>
        <taxon>Bacteria</taxon>
        <taxon>Pseudomonadati</taxon>
        <taxon>Pseudomonadota</taxon>
        <taxon>Gammaproteobacteria</taxon>
        <taxon>Pseudomonadales</taxon>
        <taxon>Pseudomonadaceae</taxon>
        <taxon>Pseudomonas</taxon>
    </lineage>
</organism>
<dbReference type="PANTHER" id="PTHR46390:SF1">
    <property type="entry name" value="MANNOSE-1-PHOSPHATE GUANYLYLTRANSFERASE"/>
    <property type="match status" value="1"/>
</dbReference>
<keyword evidence="14" id="KW-0413">Isomerase</keyword>
<comment type="catalytic activity">
    <reaction evidence="1">
        <text>D-mannose 6-phosphate = D-fructose 6-phosphate</text>
        <dbReference type="Rhea" id="RHEA:12356"/>
        <dbReference type="ChEBI" id="CHEBI:58735"/>
        <dbReference type="ChEBI" id="CHEBI:61527"/>
        <dbReference type="EC" id="5.3.1.8"/>
    </reaction>
</comment>
<dbReference type="InterPro" id="IPR001538">
    <property type="entry name" value="Man6P_isomerase-2_C"/>
</dbReference>
<feature type="domain" description="Mannose-6-phosphate isomerase type II C-terminal" evidence="22">
    <location>
        <begin position="362"/>
        <end position="476"/>
    </location>
</feature>
<keyword evidence="9" id="KW-0808">Transferase</keyword>
<dbReference type="InterPro" id="IPR051161">
    <property type="entry name" value="Mannose-6P_isomerase_type2"/>
</dbReference>
<dbReference type="EC" id="5.3.1.8" evidence="7"/>
<feature type="domain" description="Nucleotidyl transferase" evidence="21">
    <location>
        <begin position="10"/>
        <end position="297"/>
    </location>
</feature>
<comment type="cofactor">
    <cofactor evidence="2">
        <name>Co(2+)</name>
        <dbReference type="ChEBI" id="CHEBI:48828"/>
    </cofactor>
</comment>
<dbReference type="CDD" id="cd02213">
    <property type="entry name" value="cupin_PMI_typeII_C"/>
    <property type="match status" value="1"/>
</dbReference>
<evidence type="ECO:0000256" key="4">
    <source>
        <dbReference type="ARBA" id="ARBA00004823"/>
    </source>
</evidence>
<comment type="function">
    <text evidence="18">Produces a precursor for alginate polymerization. The alginate layer provides a protective barrier against host immune defenses and antibiotics.</text>
</comment>
<dbReference type="SUPFAM" id="SSF51182">
    <property type="entry name" value="RmlC-like cupins"/>
    <property type="match status" value="1"/>
</dbReference>
<keyword evidence="11" id="KW-0547">Nucleotide-binding</keyword>
<evidence type="ECO:0000256" key="8">
    <source>
        <dbReference type="ARBA" id="ARBA00012387"/>
    </source>
</evidence>
<comment type="catalytic activity">
    <reaction evidence="17">
        <text>alpha-D-mannose 1-phosphate + GTP + H(+) = GDP-alpha-D-mannose + diphosphate</text>
        <dbReference type="Rhea" id="RHEA:15229"/>
        <dbReference type="ChEBI" id="CHEBI:15378"/>
        <dbReference type="ChEBI" id="CHEBI:33019"/>
        <dbReference type="ChEBI" id="CHEBI:37565"/>
        <dbReference type="ChEBI" id="CHEBI:57527"/>
        <dbReference type="ChEBI" id="CHEBI:58409"/>
        <dbReference type="EC" id="2.7.7.13"/>
    </reaction>
</comment>
<evidence type="ECO:0000256" key="1">
    <source>
        <dbReference type="ARBA" id="ARBA00000757"/>
    </source>
</evidence>